<evidence type="ECO:0000313" key="1">
    <source>
        <dbReference type="EMBL" id="QNP69026.1"/>
    </source>
</evidence>
<proteinExistence type="predicted"/>
<dbReference type="InterPro" id="IPR027417">
    <property type="entry name" value="P-loop_NTPase"/>
</dbReference>
<sequence>MELERFCVPVGDRIPVDSDGFLVSSSFWYSGSWTAVPLAEACSASAVLLGEAGIGKSHALSTVLEARKNSRNSGACARVDLGEVRSWEDLTRKARPVLSRLPPSSPSSGPAPGDDRAPSEHLLLLLDGIDECQATGKELAGWFTDLADAYDCRSLQVLIACRRMAYTDTLRQAVATAFGITDDHTYALAPLRQSDLTDAAKAREIDPDRFVEAVSAAGAQSLARTPLALGLLLDTFLEQGSLPTTRADLYAFALPHAVMHQGEDRAPQELVGSQDQRFAIAARLACYCLLTGADGITMMRRPDPGRTLLPIDAFLGAREDTAGESFVIERPLIESVLHSSLFSSRGPAAAGPAHASIASYLTARHLCDHRLPQEQLQGLLVHRGEIDAPGIPTDLHELAAWIVAMRPDLGPWLIATDPHAIASYSSHVSDPHCIELIVDGLLEQARENAPRSDRYWQYVTSLRHPGLSGQLTRALNEATTRPTQGVHELELILTLAAENQVAELLPAVASIACDPQRDHGLRRTAAQCVRRAAGNTGTPLLKPILAELARHPERDPDDSLRSAALDTCHPWLTTDELVAALTPPRTNPSSYSYVCTRIPSLLTDDQVTPFLNWAGTRVMDPASPWAGWSGADTVIEGLLDRALSGPNAEARVPVVAACLRPYLRSYPSLAVPAPLRARLNDPGDQRPRLLRRALVHEFIALATDAEDAFQLAEGWDTHPRHAFRWNPASDIGGEREHRTSLLDAVDLAWLVDIEMDLTDTQAPHAWPALQYVWHLAKVTDAGQDIAWDTRGTRVWSKVFAHDFEAIPIDSPYADQLRSREARRQARTQPWDGRAEYVSNTRTLLAQAESGDGDSFVVLFRHLHYDPETGGYAVTDFDSDLLSLPGTTVLPEGHGPRLLTAARRFVTENLPEDDGWINTRDVPWQPWAAVAAFTTLIRDKALMTLPASQWRAWAPSLLAFPLTSTAARHIDPRLRLLEMAHPHAAQELEATYDTLVRKCFTAQESQAALDLVSAIWSSELETRLLHTLTDLTAQAHENPTGPAGHEVLVRVLSALLEHSSSPIRHQPLERFGAPLRDPDPAHDDQLDATYLRVLLDKAPEDIWPTAEHRLLADPTVLDAVAESFLYSNRTQPWLARLSTPAVAQIARLLLDHNSPASSSDLPPTQHSTVVLSHLASRATDEAIHFLSTLAGERPQNSVLQELLQEAEQTRWERSWVRPTPDELSKLIQDPRRRLVKDGTDLLDLVLVLLAKIQEDLTQGTLPAAILWNETKFGTLPGGKKTAQRLRFPKDENLVSDYLAHSLRRELTDNGILINREVQVYRNIKGAGDRIDLLLQAPTATPPRRDEPIAQLAIEVKGNWHDKIATAMETQLADDYLTALHTRNGLYLIAYFPHDQWTASERKRPSAGQTWESLRETYDAQAAQLSERRNLDVRAFVLDCSLRDSASRNT</sequence>
<dbReference type="KEGG" id="sroi:IAG44_05910"/>
<dbReference type="RefSeq" id="WP_187746065.1">
    <property type="nucleotide sequence ID" value="NZ_CP060828.1"/>
</dbReference>
<dbReference type="Gene3D" id="3.40.50.300">
    <property type="entry name" value="P-loop containing nucleotide triphosphate hydrolases"/>
    <property type="match status" value="1"/>
</dbReference>
<protein>
    <submittedName>
        <fullName evidence="1">NACHT domain-containing protein</fullName>
    </submittedName>
</protein>
<accession>A0A7H0I8B0</accession>
<organism evidence="1 2">
    <name type="scientific">Streptomyces roseirectus</name>
    <dbReference type="NCBI Taxonomy" id="2768066"/>
    <lineage>
        <taxon>Bacteria</taxon>
        <taxon>Bacillati</taxon>
        <taxon>Actinomycetota</taxon>
        <taxon>Actinomycetes</taxon>
        <taxon>Kitasatosporales</taxon>
        <taxon>Streptomycetaceae</taxon>
        <taxon>Streptomyces</taxon>
    </lineage>
</organism>
<evidence type="ECO:0000313" key="2">
    <source>
        <dbReference type="Proteomes" id="UP000516052"/>
    </source>
</evidence>
<name>A0A7H0I8B0_9ACTN</name>
<gene>
    <name evidence="1" type="ORF">IAG44_05910</name>
</gene>
<dbReference type="EMBL" id="CP060828">
    <property type="protein sequence ID" value="QNP69026.1"/>
    <property type="molecule type" value="Genomic_DNA"/>
</dbReference>
<keyword evidence="2" id="KW-1185">Reference proteome</keyword>
<reference evidence="1 2" key="1">
    <citation type="submission" date="2020-08" db="EMBL/GenBank/DDBJ databases">
        <title>A novel species.</title>
        <authorList>
            <person name="Gao J."/>
        </authorList>
    </citation>
    <scope>NUCLEOTIDE SEQUENCE [LARGE SCALE GENOMIC DNA]</scope>
    <source>
        <strain evidence="1 2">CRXT-G-22</strain>
    </source>
</reference>
<dbReference type="Proteomes" id="UP000516052">
    <property type="component" value="Chromosome"/>
</dbReference>